<comment type="caution">
    <text evidence="3">The sequence shown here is derived from an EMBL/GenBank/DDBJ whole genome shotgun (WGS) entry which is preliminary data.</text>
</comment>
<evidence type="ECO:0000256" key="1">
    <source>
        <dbReference type="SAM" id="Phobius"/>
    </source>
</evidence>
<dbReference type="CDD" id="cd22160">
    <property type="entry name" value="F-box_AtFBL13-like"/>
    <property type="match status" value="2"/>
</dbReference>
<dbReference type="InterPro" id="IPR050232">
    <property type="entry name" value="FBL13/AtMIF1-like"/>
</dbReference>
<proteinExistence type="predicted"/>
<dbReference type="SMART" id="SM00256">
    <property type="entry name" value="FBOX"/>
    <property type="match status" value="3"/>
</dbReference>
<keyword evidence="1" id="KW-0472">Membrane</keyword>
<dbReference type="Proteomes" id="UP000824890">
    <property type="component" value="Unassembled WGS sequence"/>
</dbReference>
<dbReference type="EMBL" id="JAGKQM010000015">
    <property type="protein sequence ID" value="KAH0881192.1"/>
    <property type="molecule type" value="Genomic_DNA"/>
</dbReference>
<dbReference type="SMART" id="SM00579">
    <property type="entry name" value="FBD"/>
    <property type="match status" value="2"/>
</dbReference>
<dbReference type="InterPro" id="IPR017451">
    <property type="entry name" value="F-box-assoc_interact_dom"/>
</dbReference>
<dbReference type="InterPro" id="IPR001810">
    <property type="entry name" value="F-box_dom"/>
</dbReference>
<keyword evidence="1" id="KW-1133">Transmembrane helix</keyword>
<reference evidence="3 4" key="1">
    <citation type="submission" date="2021-05" db="EMBL/GenBank/DDBJ databases">
        <title>Genome Assembly of Synthetic Allotetraploid Brassica napus Reveals Homoeologous Exchanges between Subgenomes.</title>
        <authorList>
            <person name="Davis J.T."/>
        </authorList>
    </citation>
    <scope>NUCLEOTIDE SEQUENCE [LARGE SCALE GENOMIC DNA]</scope>
    <source>
        <strain evidence="4">cv. Da-Ae</strain>
        <tissue evidence="3">Seedling</tissue>
    </source>
</reference>
<dbReference type="PANTHER" id="PTHR31900">
    <property type="entry name" value="F-BOX/RNI SUPERFAMILY PROTEIN-RELATED"/>
    <property type="match status" value="1"/>
</dbReference>
<dbReference type="SUPFAM" id="SSF52058">
    <property type="entry name" value="L domain-like"/>
    <property type="match status" value="2"/>
</dbReference>
<dbReference type="Gene3D" id="1.20.1280.50">
    <property type="match status" value="1"/>
</dbReference>
<dbReference type="PROSITE" id="PS50181">
    <property type="entry name" value="FBOX"/>
    <property type="match status" value="1"/>
</dbReference>
<gene>
    <name evidence="3" type="ORF">HID58_068586</name>
</gene>
<evidence type="ECO:0000259" key="2">
    <source>
        <dbReference type="PROSITE" id="PS50181"/>
    </source>
</evidence>
<dbReference type="SUPFAM" id="SSF81383">
    <property type="entry name" value="F-box domain"/>
    <property type="match status" value="3"/>
</dbReference>
<sequence length="1274" mass="145117">MIRFSSSCSSSSPLFFFGANIIIPFVLRKLKKMPRIDRISALHDDLLVNILSQVPTKDAVTTMVLSKRWALVWTMVPKLEYEDTSKEGGKNLWRLVDKSLQLHKAPVLESMHIQAERQFTDDADVGKCVSYAVDHNVREISLIIPSFILPSQPKILLLPSNFYTSKTLVNLTLSCSALVVDVPSLACFPLLQTLALLNVVFNDESSHARLLANCPALSYLHVIRYYSDNVTRFIVKVPSLKSFTYTDNHERYSAMPLVLDSPGLQHLSIFDYGDLGSIQNMPHLETAYVGHLVPQPNDKFLRSFSSVGSLHLRLMDVECFSAINFPRLMKFKLHLFKPSFSELRPGYSEYCSLEPLMLFLHNSPVLKVLTISYGVGLYYEDLPLSWNQQSSVPGCLLAHLEIFVWDKFGGRRRQERECVAYIFANSKCLKTATVLPRCSYRLEEIVEDIKSLYRRSSSSSSLSSLHSELLEEILCRVPAEAMMRSKPTCKQWNDLIKALPTNKTFIYKHLDRSSSDSSSKRFIRTSDSSVRIIDPVTKERSTSPMPAEFQESNKVHTILQCDGLVLCIRRDYSQISQPRRPHIAIWNPLLRRAKWIDPSGGLLPNSVYGMGYKTREEDGYKILRFSNSWFKVAEGDTQVEVYEFKNSSWRTLDHVKVDVRVDSKGVSVMGNMYWLTEKNGILGFDFTAETFKDVCSCPPLFFGHRRYLSCFREDRLSLLQQAKESKKIEVWISNNLADESVSFTRYFSVDKPGLPALNLHESILHPVYCFVKPRRMFALCEGDEGEGVTYTTYGILCEIDEGGLRNQTETETETERIYGRLRYPIFCGHVYVPKKMPHIDRISALHDDLLVNILSQVPTKDAVTTMVLSKRWGLVWTMVPKLEYNDTSKEGGKSLWRLVDKSLQLHKAPVLQSLRIQAERQFTDDADVGKCVSYAVDHNVRELALIIPSLILPTQPKILLLPSNFYTSKTLVNLTLSFSALVIDVPSLACFPLLQTLALLKVVFKDESSHVRLLANCPALSYLRVNRYFGDNVKTFIVKVPSLKSFTYTQNDRRASRSLVLDSPGLRHLIIFDYGDLGSIQNMPHLETAYVGHLVPQPNDKFLRSFSSVGNLYLRLMDVACFSAINFPRLMKFKLHLLKPSSSEFVPGYSEYCSLEPLIFFLHNSPILKVLTISYDVGPDFEDLPLSWNQQSSVPGCLLSHLEIFVWDKFGGRRRQERECVAYIFANSKCLKTATVLPRCSYRLEEIVEDIKSMYRVSESSQLITHSDSTILEG</sequence>
<dbReference type="InterPro" id="IPR006566">
    <property type="entry name" value="FBD"/>
</dbReference>
<feature type="domain" description="F-box" evidence="2">
    <location>
        <begin position="459"/>
        <end position="510"/>
    </location>
</feature>
<dbReference type="NCBIfam" id="TIGR01640">
    <property type="entry name" value="F_box_assoc_1"/>
    <property type="match status" value="1"/>
</dbReference>
<keyword evidence="4" id="KW-1185">Reference proteome</keyword>
<dbReference type="PANTHER" id="PTHR31900:SF34">
    <property type="entry name" value="EMB|CAB62440.1-RELATED"/>
    <property type="match status" value="1"/>
</dbReference>
<name>A0ABQ7ZLS4_BRANA</name>
<dbReference type="Pfam" id="PF08387">
    <property type="entry name" value="FBD"/>
    <property type="match status" value="2"/>
</dbReference>
<dbReference type="Pfam" id="PF07734">
    <property type="entry name" value="FBA_1"/>
    <property type="match status" value="1"/>
</dbReference>
<organism evidence="3 4">
    <name type="scientific">Brassica napus</name>
    <name type="common">Rape</name>
    <dbReference type="NCBI Taxonomy" id="3708"/>
    <lineage>
        <taxon>Eukaryota</taxon>
        <taxon>Viridiplantae</taxon>
        <taxon>Streptophyta</taxon>
        <taxon>Embryophyta</taxon>
        <taxon>Tracheophyta</taxon>
        <taxon>Spermatophyta</taxon>
        <taxon>Magnoliopsida</taxon>
        <taxon>eudicotyledons</taxon>
        <taxon>Gunneridae</taxon>
        <taxon>Pentapetalae</taxon>
        <taxon>rosids</taxon>
        <taxon>malvids</taxon>
        <taxon>Brassicales</taxon>
        <taxon>Brassicaceae</taxon>
        <taxon>Brassiceae</taxon>
        <taxon>Brassica</taxon>
    </lineage>
</organism>
<protein>
    <recommendedName>
        <fullName evidence="2">F-box domain-containing protein</fullName>
    </recommendedName>
</protein>
<accession>A0ABQ7ZLS4</accession>
<dbReference type="InterPro" id="IPR053781">
    <property type="entry name" value="F-box_AtFBL13-like"/>
</dbReference>
<feature type="transmembrane region" description="Helical" evidence="1">
    <location>
        <begin position="12"/>
        <end position="30"/>
    </location>
</feature>
<evidence type="ECO:0000313" key="4">
    <source>
        <dbReference type="Proteomes" id="UP000824890"/>
    </source>
</evidence>
<dbReference type="InterPro" id="IPR055411">
    <property type="entry name" value="LRR_FXL15/At3g58940/PEG3-like"/>
</dbReference>
<dbReference type="InterPro" id="IPR036047">
    <property type="entry name" value="F-box-like_dom_sf"/>
</dbReference>
<keyword evidence="1" id="KW-0812">Transmembrane</keyword>
<dbReference type="Pfam" id="PF24758">
    <property type="entry name" value="LRR_At5g56370"/>
    <property type="match status" value="2"/>
</dbReference>
<evidence type="ECO:0000313" key="3">
    <source>
        <dbReference type="EMBL" id="KAH0881192.1"/>
    </source>
</evidence>
<dbReference type="InterPro" id="IPR006527">
    <property type="entry name" value="F-box-assoc_dom_typ1"/>
</dbReference>
<dbReference type="Pfam" id="PF00646">
    <property type="entry name" value="F-box"/>
    <property type="match status" value="3"/>
</dbReference>